<dbReference type="EMBL" id="KQ947412">
    <property type="protein sequence ID" value="KUJ18917.1"/>
    <property type="molecule type" value="Genomic_DNA"/>
</dbReference>
<keyword evidence="3" id="KW-1185">Reference proteome</keyword>
<evidence type="ECO:0000313" key="2">
    <source>
        <dbReference type="EMBL" id="KUJ18917.1"/>
    </source>
</evidence>
<reference evidence="2 3" key="1">
    <citation type="submission" date="2015-10" db="EMBL/GenBank/DDBJ databases">
        <title>Full genome of DAOMC 229536 Phialocephala scopiformis, a fungal endophyte of spruce producing the potent anti-insectan compound rugulosin.</title>
        <authorList>
            <consortium name="DOE Joint Genome Institute"/>
            <person name="Walker A.K."/>
            <person name="Frasz S.L."/>
            <person name="Seifert K.A."/>
            <person name="Miller J.D."/>
            <person name="Mondo S.J."/>
            <person name="Labutti K."/>
            <person name="Lipzen A."/>
            <person name="Dockter R."/>
            <person name="Kennedy M."/>
            <person name="Grigoriev I.V."/>
            <person name="Spatafora J.W."/>
        </authorList>
    </citation>
    <scope>NUCLEOTIDE SEQUENCE [LARGE SCALE GENOMIC DNA]</scope>
    <source>
        <strain evidence="2 3">CBS 120377</strain>
    </source>
</reference>
<evidence type="ECO:0000256" key="1">
    <source>
        <dbReference type="SAM" id="Phobius"/>
    </source>
</evidence>
<keyword evidence="1" id="KW-1133">Transmembrane helix</keyword>
<organism evidence="2 3">
    <name type="scientific">Mollisia scopiformis</name>
    <name type="common">Conifer needle endophyte fungus</name>
    <name type="synonym">Phialocephala scopiformis</name>
    <dbReference type="NCBI Taxonomy" id="149040"/>
    <lineage>
        <taxon>Eukaryota</taxon>
        <taxon>Fungi</taxon>
        <taxon>Dikarya</taxon>
        <taxon>Ascomycota</taxon>
        <taxon>Pezizomycotina</taxon>
        <taxon>Leotiomycetes</taxon>
        <taxon>Helotiales</taxon>
        <taxon>Mollisiaceae</taxon>
        <taxon>Mollisia</taxon>
    </lineage>
</organism>
<dbReference type="Proteomes" id="UP000070700">
    <property type="component" value="Unassembled WGS sequence"/>
</dbReference>
<dbReference type="RefSeq" id="XP_018073272.1">
    <property type="nucleotide sequence ID" value="XM_018208042.1"/>
</dbReference>
<dbReference type="AlphaFoldDB" id="A0A194XGL7"/>
<proteinExistence type="predicted"/>
<sequence>MRWFRRKVPRLLLTGICQVIYPDFLFRIHNVALEAVNAVIFGVLEDLSGHTSDWKAIVIQHCKTPISTDELLCAFSVPTYQVREVSAIGLLLVLLAYTLTSIVL</sequence>
<accession>A0A194XGL7</accession>
<feature type="transmembrane region" description="Helical" evidence="1">
    <location>
        <begin position="85"/>
        <end position="103"/>
    </location>
</feature>
<protein>
    <submittedName>
        <fullName evidence="2">Uncharacterized protein</fullName>
    </submittedName>
</protein>
<gene>
    <name evidence="2" type="ORF">LY89DRAFT_507773</name>
</gene>
<evidence type="ECO:0000313" key="3">
    <source>
        <dbReference type="Proteomes" id="UP000070700"/>
    </source>
</evidence>
<keyword evidence="1" id="KW-0472">Membrane</keyword>
<dbReference type="InParanoid" id="A0A194XGL7"/>
<name>A0A194XGL7_MOLSC</name>
<dbReference type="KEGG" id="psco:LY89DRAFT_507773"/>
<dbReference type="GeneID" id="28817768"/>
<keyword evidence="1" id="KW-0812">Transmembrane</keyword>